<name>A0A4R2HWV6_9ACTN</name>
<dbReference type="AlphaFoldDB" id="A0A4R2HWV6"/>
<gene>
    <name evidence="2" type="ORF">EV652_101842</name>
</gene>
<sequence>MIIPGIYPRLTGTFRGTMGTVSIDPSPRSAAAGTSLRQQRRHWAAELRVQGSTWVEVAEAFSDRYGVNPRVAFRLAHDWSQRDAADRWNQRWPADPKTFKNFSYWEQWPAATGYAPSLEVLARLAELYQCSVADLVADLADFRWTDSAHAAGGNLTGSWVSRYTYYSSGRGEELHGEHTVRLRHSGGRILGTNDPGELGSRLTLDLSLSGAIATGTWTERTSSVGYYRGAVYHGTIQLVVSPQGRSMTGRWLGFDKEFNVNSGDWRLEWLEG</sequence>
<reference evidence="2 3" key="1">
    <citation type="journal article" date="2015" name="Stand. Genomic Sci.">
        <title>Genomic Encyclopedia of Bacterial and Archaeal Type Strains, Phase III: the genomes of soil and plant-associated and newly described type strains.</title>
        <authorList>
            <person name="Whitman W.B."/>
            <person name="Woyke T."/>
            <person name="Klenk H.P."/>
            <person name="Zhou Y."/>
            <person name="Lilburn T.G."/>
            <person name="Beck B.J."/>
            <person name="De Vos P."/>
            <person name="Vandamme P."/>
            <person name="Eisen J.A."/>
            <person name="Garrity G."/>
            <person name="Hugenholtz P."/>
            <person name="Kyrpides N.C."/>
        </authorList>
    </citation>
    <scope>NUCLEOTIDE SEQUENCE [LARGE SCALE GENOMIC DNA]</scope>
    <source>
        <strain evidence="2 3">VKM Ac-2572</strain>
    </source>
</reference>
<proteinExistence type="predicted"/>
<evidence type="ECO:0000313" key="2">
    <source>
        <dbReference type="EMBL" id="TCO35954.1"/>
    </source>
</evidence>
<organism evidence="2 3">
    <name type="scientific">Kribbella steppae</name>
    <dbReference type="NCBI Taxonomy" id="2512223"/>
    <lineage>
        <taxon>Bacteria</taxon>
        <taxon>Bacillati</taxon>
        <taxon>Actinomycetota</taxon>
        <taxon>Actinomycetes</taxon>
        <taxon>Propionibacteriales</taxon>
        <taxon>Kribbellaceae</taxon>
        <taxon>Kribbella</taxon>
    </lineage>
</organism>
<dbReference type="InterPro" id="IPR001387">
    <property type="entry name" value="Cro/C1-type_HTH"/>
</dbReference>
<accession>A0A4R2HWV6</accession>
<comment type="caution">
    <text evidence="2">The sequence shown here is derived from an EMBL/GenBank/DDBJ whole genome shotgun (WGS) entry which is preliminary data.</text>
</comment>
<dbReference type="PROSITE" id="PS50943">
    <property type="entry name" value="HTH_CROC1"/>
    <property type="match status" value="1"/>
</dbReference>
<evidence type="ECO:0000259" key="1">
    <source>
        <dbReference type="PROSITE" id="PS50943"/>
    </source>
</evidence>
<evidence type="ECO:0000313" key="3">
    <source>
        <dbReference type="Proteomes" id="UP000294508"/>
    </source>
</evidence>
<feature type="domain" description="HTH cro/C1-type" evidence="1">
    <location>
        <begin position="116"/>
        <end position="135"/>
    </location>
</feature>
<dbReference type="EMBL" id="SLWN01000001">
    <property type="protein sequence ID" value="TCO35954.1"/>
    <property type="molecule type" value="Genomic_DNA"/>
</dbReference>
<keyword evidence="3" id="KW-1185">Reference proteome</keyword>
<dbReference type="Proteomes" id="UP000294508">
    <property type="component" value="Unassembled WGS sequence"/>
</dbReference>
<protein>
    <recommendedName>
        <fullName evidence="1">HTH cro/C1-type domain-containing protein</fullName>
    </recommendedName>
</protein>